<proteinExistence type="predicted"/>
<dbReference type="Gene3D" id="3.30.420.10">
    <property type="entry name" value="Ribonuclease H-like superfamily/Ribonuclease H"/>
    <property type="match status" value="1"/>
</dbReference>
<organism evidence="1 2">
    <name type="scientific">Cordylochernes scorpioides</name>
    <dbReference type="NCBI Taxonomy" id="51811"/>
    <lineage>
        <taxon>Eukaryota</taxon>
        <taxon>Metazoa</taxon>
        <taxon>Ecdysozoa</taxon>
        <taxon>Arthropoda</taxon>
        <taxon>Chelicerata</taxon>
        <taxon>Arachnida</taxon>
        <taxon>Pseudoscorpiones</taxon>
        <taxon>Cheliferoidea</taxon>
        <taxon>Chernetidae</taxon>
        <taxon>Cordylochernes</taxon>
    </lineage>
</organism>
<keyword evidence="2" id="KW-1185">Reference proteome</keyword>
<evidence type="ECO:0000313" key="1">
    <source>
        <dbReference type="EMBL" id="UYV79971.1"/>
    </source>
</evidence>
<evidence type="ECO:0000313" key="2">
    <source>
        <dbReference type="Proteomes" id="UP001235939"/>
    </source>
</evidence>
<name>A0ABY6LFQ2_9ARAC</name>
<dbReference type="PANTHER" id="PTHR33198">
    <property type="entry name" value="ANK_REP_REGION DOMAIN-CONTAINING PROTEIN-RELATED"/>
    <property type="match status" value="1"/>
</dbReference>
<dbReference type="PANTHER" id="PTHR33198:SF20">
    <property type="entry name" value="RETROTRANSPOSON GAG DOMAIN-CONTAINING PROTEIN"/>
    <property type="match status" value="1"/>
</dbReference>
<accession>A0ABY6LFQ2</accession>
<sequence>MPQPPYSPDLAPCDFFLFPKLKRPMKGRRYATLDEIKTASKEELKKLLKNDFFEVLRRLEKPLAQRLGKFNSNSCIQASGGTSTWCKLATGRNSLANPQGLDGLGSIAKASTALGRRARNWAYSLPVHLKPRLATKSCTNHESCALFLQEALHWDEVPPAGRDDGHHHPGEAVAREGRGPHEVVLTGPELHQQHQGPHPWIQLGPNVQRIFFNLPDEKENYEQNKMALDKYFTPHKNVVTERFKFRQRVQKDDESIDNYLISLRELSKSCEFGNLEADMIRDQIIEN</sequence>
<dbReference type="EMBL" id="CP092880">
    <property type="protein sequence ID" value="UYV79971.1"/>
    <property type="molecule type" value="Genomic_DNA"/>
</dbReference>
<protein>
    <recommendedName>
        <fullName evidence="3">Retrotransposon gag domain-containing protein</fullName>
    </recommendedName>
</protein>
<dbReference type="InterPro" id="IPR036397">
    <property type="entry name" value="RNaseH_sf"/>
</dbReference>
<dbReference type="Proteomes" id="UP001235939">
    <property type="component" value="Chromosome 18"/>
</dbReference>
<reference evidence="1 2" key="1">
    <citation type="submission" date="2022-01" db="EMBL/GenBank/DDBJ databases">
        <title>A chromosomal length assembly of Cordylochernes scorpioides.</title>
        <authorList>
            <person name="Zeh D."/>
            <person name="Zeh J."/>
        </authorList>
    </citation>
    <scope>NUCLEOTIDE SEQUENCE [LARGE SCALE GENOMIC DNA]</scope>
    <source>
        <strain evidence="1">IN4F17</strain>
        <tissue evidence="1">Whole Body</tissue>
    </source>
</reference>
<feature type="non-terminal residue" evidence="1">
    <location>
        <position position="1"/>
    </location>
</feature>
<gene>
    <name evidence="1" type="ORF">LAZ67_18001230</name>
</gene>
<evidence type="ECO:0008006" key="3">
    <source>
        <dbReference type="Google" id="ProtNLM"/>
    </source>
</evidence>